<accession>A0A0A9HBI5</accession>
<sequence length="70" mass="7845">MRYRCRCTALAMSIICCTNGSQDKVPSMITSRPSLRAVTRSEDAASIDDWCTSSAVRSMSLWWPLVLMAR</sequence>
<dbReference type="AlphaFoldDB" id="A0A0A9HBI5"/>
<reference evidence="1" key="2">
    <citation type="journal article" date="2015" name="Data Brief">
        <title>Shoot transcriptome of the giant reed, Arundo donax.</title>
        <authorList>
            <person name="Barrero R.A."/>
            <person name="Guerrero F.D."/>
            <person name="Moolhuijzen P."/>
            <person name="Goolsby J.A."/>
            <person name="Tidwell J."/>
            <person name="Bellgard S.E."/>
            <person name="Bellgard M.I."/>
        </authorList>
    </citation>
    <scope>NUCLEOTIDE SEQUENCE</scope>
    <source>
        <tissue evidence="1">Shoot tissue taken approximately 20 cm above the soil surface</tissue>
    </source>
</reference>
<proteinExistence type="predicted"/>
<evidence type="ECO:0000313" key="1">
    <source>
        <dbReference type="EMBL" id="JAE33154.1"/>
    </source>
</evidence>
<reference evidence="1" key="1">
    <citation type="submission" date="2014-09" db="EMBL/GenBank/DDBJ databases">
        <authorList>
            <person name="Magalhaes I.L.F."/>
            <person name="Oliveira U."/>
            <person name="Santos F.R."/>
            <person name="Vidigal T.H.D.A."/>
            <person name="Brescovit A.D."/>
            <person name="Santos A.J."/>
        </authorList>
    </citation>
    <scope>NUCLEOTIDE SEQUENCE</scope>
    <source>
        <tissue evidence="1">Shoot tissue taken approximately 20 cm above the soil surface</tissue>
    </source>
</reference>
<name>A0A0A9HBI5_ARUDO</name>
<dbReference type="EMBL" id="GBRH01164742">
    <property type="protein sequence ID" value="JAE33154.1"/>
    <property type="molecule type" value="Transcribed_RNA"/>
</dbReference>
<organism evidence="1">
    <name type="scientific">Arundo donax</name>
    <name type="common">Giant reed</name>
    <name type="synonym">Donax arundinaceus</name>
    <dbReference type="NCBI Taxonomy" id="35708"/>
    <lineage>
        <taxon>Eukaryota</taxon>
        <taxon>Viridiplantae</taxon>
        <taxon>Streptophyta</taxon>
        <taxon>Embryophyta</taxon>
        <taxon>Tracheophyta</taxon>
        <taxon>Spermatophyta</taxon>
        <taxon>Magnoliopsida</taxon>
        <taxon>Liliopsida</taxon>
        <taxon>Poales</taxon>
        <taxon>Poaceae</taxon>
        <taxon>PACMAD clade</taxon>
        <taxon>Arundinoideae</taxon>
        <taxon>Arundineae</taxon>
        <taxon>Arundo</taxon>
    </lineage>
</organism>
<protein>
    <submittedName>
        <fullName evidence="1">Uncharacterized protein</fullName>
    </submittedName>
</protein>